<feature type="domain" description="Peptidase A1" evidence="7">
    <location>
        <begin position="56"/>
        <end position="386"/>
    </location>
</feature>
<dbReference type="InterPro" id="IPR001969">
    <property type="entry name" value="Aspartic_peptidase_AS"/>
</dbReference>
<feature type="signal peptide" evidence="6">
    <location>
        <begin position="1"/>
        <end position="24"/>
    </location>
</feature>
<keyword evidence="9" id="KW-1185">Reference proteome</keyword>
<dbReference type="InterPro" id="IPR001461">
    <property type="entry name" value="Aspartic_peptidase_A1"/>
</dbReference>
<dbReference type="CDD" id="cd05471">
    <property type="entry name" value="pepsin_like"/>
    <property type="match status" value="1"/>
</dbReference>
<dbReference type="InterPro" id="IPR034164">
    <property type="entry name" value="Pepsin-like_dom"/>
</dbReference>
<name>A0A9P3GG74_9APHY</name>
<dbReference type="PANTHER" id="PTHR47966:SF57">
    <property type="entry name" value="PEPTIDASE A1 DOMAIN-CONTAINING PROTEIN"/>
    <property type="match status" value="1"/>
</dbReference>
<feature type="transmembrane region" description="Helical" evidence="5">
    <location>
        <begin position="539"/>
        <end position="567"/>
    </location>
</feature>
<keyword evidence="6" id="KW-0732">Signal</keyword>
<keyword evidence="5" id="KW-0812">Transmembrane</keyword>
<accession>A0A9P3GG74</accession>
<dbReference type="PANTHER" id="PTHR47966">
    <property type="entry name" value="BETA-SITE APP-CLEAVING ENZYME, ISOFORM A-RELATED"/>
    <property type="match status" value="1"/>
</dbReference>
<evidence type="ECO:0000259" key="7">
    <source>
        <dbReference type="PROSITE" id="PS51767"/>
    </source>
</evidence>
<dbReference type="SUPFAM" id="SSF50630">
    <property type="entry name" value="Acid proteases"/>
    <property type="match status" value="1"/>
</dbReference>
<dbReference type="InterPro" id="IPR021109">
    <property type="entry name" value="Peptidase_aspartic_dom_sf"/>
</dbReference>
<keyword evidence="3" id="KW-0378">Hydrolase</keyword>
<dbReference type="Gene3D" id="2.40.70.10">
    <property type="entry name" value="Acid Proteases"/>
    <property type="match status" value="2"/>
</dbReference>
<dbReference type="PROSITE" id="PS00141">
    <property type="entry name" value="ASP_PROTEASE"/>
    <property type="match status" value="1"/>
</dbReference>
<keyword evidence="3 8" id="KW-0645">Protease</keyword>
<dbReference type="OrthoDB" id="771136at2759"/>
<comment type="similarity">
    <text evidence="1 3">Belongs to the peptidase A1 family.</text>
</comment>
<dbReference type="AlphaFoldDB" id="A0A9P3GG74"/>
<feature type="compositionally biased region" description="Low complexity" evidence="4">
    <location>
        <begin position="457"/>
        <end position="503"/>
    </location>
</feature>
<protein>
    <submittedName>
        <fullName evidence="8">Acid protease</fullName>
    </submittedName>
</protein>
<dbReference type="GO" id="GO:0004190">
    <property type="term" value="F:aspartic-type endopeptidase activity"/>
    <property type="evidence" value="ECO:0007669"/>
    <property type="project" value="UniProtKB-KW"/>
</dbReference>
<comment type="caution">
    <text evidence="8">The sequence shown here is derived from an EMBL/GenBank/DDBJ whole genome shotgun (WGS) entry which is preliminary data.</text>
</comment>
<dbReference type="GO" id="GO:0006508">
    <property type="term" value="P:proteolysis"/>
    <property type="evidence" value="ECO:0007669"/>
    <property type="project" value="UniProtKB-KW"/>
</dbReference>
<evidence type="ECO:0000256" key="2">
    <source>
        <dbReference type="ARBA" id="ARBA00022750"/>
    </source>
</evidence>
<keyword evidence="5" id="KW-1133">Transmembrane helix</keyword>
<organism evidence="8 9">
    <name type="scientific">Phanerochaete sordida</name>
    <dbReference type="NCBI Taxonomy" id="48140"/>
    <lineage>
        <taxon>Eukaryota</taxon>
        <taxon>Fungi</taxon>
        <taxon>Dikarya</taxon>
        <taxon>Basidiomycota</taxon>
        <taxon>Agaricomycotina</taxon>
        <taxon>Agaricomycetes</taxon>
        <taxon>Polyporales</taxon>
        <taxon>Phanerochaetaceae</taxon>
        <taxon>Phanerochaete</taxon>
    </lineage>
</organism>
<dbReference type="Pfam" id="PF00026">
    <property type="entry name" value="Asp"/>
    <property type="match status" value="1"/>
</dbReference>
<keyword evidence="2 3" id="KW-0064">Aspartyl protease</keyword>
<feature type="region of interest" description="Disordered" evidence="4">
    <location>
        <begin position="440"/>
        <end position="503"/>
    </location>
</feature>
<evidence type="ECO:0000313" key="8">
    <source>
        <dbReference type="EMBL" id="GJE94322.1"/>
    </source>
</evidence>
<reference evidence="8 9" key="1">
    <citation type="submission" date="2021-08" db="EMBL/GenBank/DDBJ databases">
        <title>Draft Genome Sequence of Phanerochaete sordida strain YK-624.</title>
        <authorList>
            <person name="Mori T."/>
            <person name="Dohra H."/>
            <person name="Suzuki T."/>
            <person name="Kawagishi H."/>
            <person name="Hirai H."/>
        </authorList>
    </citation>
    <scope>NUCLEOTIDE SEQUENCE [LARGE SCALE GENOMIC DNA]</scope>
    <source>
        <strain evidence="8 9">YK-624</strain>
    </source>
</reference>
<evidence type="ECO:0000313" key="9">
    <source>
        <dbReference type="Proteomes" id="UP000703269"/>
    </source>
</evidence>
<evidence type="ECO:0000256" key="1">
    <source>
        <dbReference type="ARBA" id="ARBA00007447"/>
    </source>
</evidence>
<dbReference type="EMBL" id="BPQB01000039">
    <property type="protein sequence ID" value="GJE94322.1"/>
    <property type="molecule type" value="Genomic_DNA"/>
</dbReference>
<dbReference type="PROSITE" id="PS51767">
    <property type="entry name" value="PEPTIDASE_A1"/>
    <property type="match status" value="1"/>
</dbReference>
<evidence type="ECO:0000256" key="5">
    <source>
        <dbReference type="SAM" id="Phobius"/>
    </source>
</evidence>
<evidence type="ECO:0000256" key="3">
    <source>
        <dbReference type="RuleBase" id="RU000454"/>
    </source>
</evidence>
<keyword evidence="5" id="KW-0472">Membrane</keyword>
<feature type="region of interest" description="Disordered" evidence="4">
    <location>
        <begin position="588"/>
        <end position="607"/>
    </location>
</feature>
<gene>
    <name evidence="8" type="ORF">PsYK624_104910</name>
</gene>
<dbReference type="PRINTS" id="PR00792">
    <property type="entry name" value="PEPSIN"/>
</dbReference>
<evidence type="ECO:0000256" key="4">
    <source>
        <dbReference type="SAM" id="MobiDB-lite"/>
    </source>
</evidence>
<evidence type="ECO:0000256" key="6">
    <source>
        <dbReference type="SAM" id="SignalP"/>
    </source>
</evidence>
<proteinExistence type="inferred from homology"/>
<feature type="chain" id="PRO_5040112054" evidence="6">
    <location>
        <begin position="25"/>
        <end position="607"/>
    </location>
</feature>
<dbReference type="InterPro" id="IPR033121">
    <property type="entry name" value="PEPTIDASE_A1"/>
</dbReference>
<sequence length="607" mass="63578">MASFMKRALAISLVFGLPFALATSGVDLRRDLGVRVPFTQSSGIALSSGDTYDIEYSLNITLGGKEFLVSLDTGSSDLWVYAPEGGIKVSNDSHMSTNITYLKGSVVGEIQFAELKIGEHTIPSQAFINVQTLGEGEAPGTIGLMGISFDTVRISPIEKAIQDAWGSETILGRTVMSSIFAQNSSLQPSYDLLLNREWDVENGDEDGAFVIGYHDPAYAAVAQAPQIPRVLDHFWTGLVDGMKVNGQDIPLPPSSFANATEGSLVAVFDSGTSNLAMPVELVDAVHAGINGSVKVNGTWYLPCYNSANVSFSIGELDYPLHPLDLSRGTPYSAVLQDGTATTFFVCESSLSIVHEPATDIDMIFGDVFLKNVLTSFNFGPDSQGDTSGASGPFLQLLSLTDPDDAWLDFQLTQSTIMMTAGAVIDPVFLPKLFPQDFGTVENTSTTGEITPFPSSPPSTSTSPSPTSSTLASSSVATSPPASLATPSSSPASPTSASLSPAGPSASDAVAGAIADADPSRAASNADTGTVSLLNKYGPIVIGLLAANVVVMTLLCIIGLIACTRGALRGSSKMRSIAPSYAPVAFRDKQAADYDPEESAPIRSYADQ</sequence>
<dbReference type="Proteomes" id="UP000703269">
    <property type="component" value="Unassembled WGS sequence"/>
</dbReference>